<dbReference type="SUPFAM" id="SSF51735">
    <property type="entry name" value="NAD(P)-binding Rossmann-fold domains"/>
    <property type="match status" value="1"/>
</dbReference>
<dbReference type="Proteomes" id="UP000474630">
    <property type="component" value="Chromosome"/>
</dbReference>
<dbReference type="PANTHER" id="PTHR43249">
    <property type="entry name" value="UDP-N-ACETYL-2-AMINO-2-DEOXY-D-GLUCURONATE OXIDASE"/>
    <property type="match status" value="1"/>
</dbReference>
<dbReference type="Pfam" id="PF22725">
    <property type="entry name" value="GFO_IDH_MocA_C3"/>
    <property type="match status" value="1"/>
</dbReference>
<evidence type="ECO:0000259" key="2">
    <source>
        <dbReference type="Pfam" id="PF22725"/>
    </source>
</evidence>
<reference evidence="3 4" key="1">
    <citation type="submission" date="2020-02" db="EMBL/GenBank/DDBJ databases">
        <title>Genome sequencing for Draconibacterium sp. strain M1.</title>
        <authorList>
            <person name="Park S.-J."/>
        </authorList>
    </citation>
    <scope>NUCLEOTIDE SEQUENCE [LARGE SCALE GENOMIC DNA]</scope>
    <source>
        <strain evidence="3 4">M1</strain>
    </source>
</reference>
<dbReference type="AlphaFoldDB" id="A0A6C0RDA7"/>
<dbReference type="InterPro" id="IPR055170">
    <property type="entry name" value="GFO_IDH_MocA-like_dom"/>
</dbReference>
<dbReference type="Gene3D" id="3.30.360.10">
    <property type="entry name" value="Dihydrodipicolinate Reductase, domain 2"/>
    <property type="match status" value="1"/>
</dbReference>
<dbReference type="KEGG" id="drc:G0Q07_10485"/>
<organism evidence="3 4">
    <name type="scientific">Draconibacterium halophilum</name>
    <dbReference type="NCBI Taxonomy" id="2706887"/>
    <lineage>
        <taxon>Bacteria</taxon>
        <taxon>Pseudomonadati</taxon>
        <taxon>Bacteroidota</taxon>
        <taxon>Bacteroidia</taxon>
        <taxon>Marinilabiliales</taxon>
        <taxon>Prolixibacteraceae</taxon>
        <taxon>Draconibacterium</taxon>
    </lineage>
</organism>
<dbReference type="GO" id="GO:0000166">
    <property type="term" value="F:nucleotide binding"/>
    <property type="evidence" value="ECO:0007669"/>
    <property type="project" value="InterPro"/>
</dbReference>
<keyword evidence="4" id="KW-1185">Reference proteome</keyword>
<accession>A0A6C0RDA7</accession>
<evidence type="ECO:0000259" key="1">
    <source>
        <dbReference type="Pfam" id="PF01408"/>
    </source>
</evidence>
<evidence type="ECO:0000313" key="3">
    <source>
        <dbReference type="EMBL" id="QIA08119.1"/>
    </source>
</evidence>
<dbReference type="InterPro" id="IPR036291">
    <property type="entry name" value="NAD(P)-bd_dom_sf"/>
</dbReference>
<dbReference type="EMBL" id="CP048409">
    <property type="protein sequence ID" value="QIA08119.1"/>
    <property type="molecule type" value="Genomic_DNA"/>
</dbReference>
<dbReference type="InterPro" id="IPR000683">
    <property type="entry name" value="Gfo/Idh/MocA-like_OxRdtase_N"/>
</dbReference>
<dbReference type="InterPro" id="IPR052515">
    <property type="entry name" value="Gfo/Idh/MocA_Oxidoreductase"/>
</dbReference>
<dbReference type="Gene3D" id="3.40.50.720">
    <property type="entry name" value="NAD(P)-binding Rossmann-like Domain"/>
    <property type="match status" value="1"/>
</dbReference>
<dbReference type="Pfam" id="PF01408">
    <property type="entry name" value="GFO_IDH_MocA"/>
    <property type="match status" value="1"/>
</dbReference>
<dbReference type="PANTHER" id="PTHR43249:SF1">
    <property type="entry name" value="D-GLUCOSIDE 3-DEHYDROGENASE"/>
    <property type="match status" value="1"/>
</dbReference>
<name>A0A6C0RDA7_9BACT</name>
<feature type="domain" description="Gfo/Idh/MocA-like oxidoreductase N-terminal" evidence="1">
    <location>
        <begin position="10"/>
        <end position="130"/>
    </location>
</feature>
<evidence type="ECO:0000313" key="4">
    <source>
        <dbReference type="Proteomes" id="UP000474630"/>
    </source>
</evidence>
<dbReference type="RefSeq" id="WP_163346040.1">
    <property type="nucleotide sequence ID" value="NZ_CP048409.1"/>
</dbReference>
<sequence length="337" mass="37691">MNTKSKQKSINWGIIGVGNVTEVKSGPAFYKVENSKLVAVMRRNEEKAQDYARRHNVPKWYSNGSALINDPEVNAVYIATPPDTHALYAIEALKAGKPVYVEKPMARNYAECLEMLKVSEETNTPLWVAYYRRTLPAFLRVKELIETGSIGKPLMVNIKLYKQAAEANQKPEEMRWHVFPEIAGGGYFFDLASHQLDYLDFVFGKISGVKGQAVNQAGLYPAEDTVTGTWKHESGVVGTGSWCFVVDEKSVEDYIQIVGEKGEICLPCFTHGDVIVKNQKGTEKLSFNNPQHISQNLVKQVVNELLENGKCVSTGESAARTSLVLDEMVKDYYIKNQ</sequence>
<dbReference type="SUPFAM" id="SSF55347">
    <property type="entry name" value="Glyceraldehyde-3-phosphate dehydrogenase-like, C-terminal domain"/>
    <property type="match status" value="1"/>
</dbReference>
<feature type="domain" description="GFO/IDH/MocA-like oxidoreductase" evidence="2">
    <location>
        <begin position="138"/>
        <end position="264"/>
    </location>
</feature>
<proteinExistence type="predicted"/>
<protein>
    <submittedName>
        <fullName evidence="3">Gfo/Idh/MocA family oxidoreductase</fullName>
    </submittedName>
</protein>
<gene>
    <name evidence="3" type="ORF">G0Q07_10485</name>
</gene>